<evidence type="ECO:0000256" key="6">
    <source>
        <dbReference type="ARBA" id="ARBA00023157"/>
    </source>
</evidence>
<evidence type="ECO:0000256" key="7">
    <source>
        <dbReference type="ARBA" id="ARBA00023284"/>
    </source>
</evidence>
<keyword evidence="7" id="KW-0676">Redox-active center</keyword>
<dbReference type="EC" id="1.11.1.24" evidence="2"/>
<proteinExistence type="inferred from homology"/>
<dbReference type="SUPFAM" id="SSF52833">
    <property type="entry name" value="Thioredoxin-like"/>
    <property type="match status" value="1"/>
</dbReference>
<dbReference type="Pfam" id="PF00578">
    <property type="entry name" value="AhpC-TSA"/>
    <property type="match status" value="1"/>
</dbReference>
<dbReference type="InterPro" id="IPR000866">
    <property type="entry name" value="AhpC/TSA"/>
</dbReference>
<evidence type="ECO:0000256" key="8">
    <source>
        <dbReference type="ARBA" id="ARBA00032824"/>
    </source>
</evidence>
<keyword evidence="6" id="KW-1015">Disulfide bond</keyword>
<comment type="similarity">
    <text evidence="9">Belongs to the peroxiredoxin family. BCP/PrxQ subfamily.</text>
</comment>
<comment type="function">
    <text evidence="1">Thiol-specific peroxidase that catalyzes the reduction of hydrogen peroxide and organic hydroperoxides to water and alcohols, respectively. Plays a role in cell protection against oxidative stress by detoxifying peroxides and as sensor of hydrogen peroxide-mediated signaling events.</text>
</comment>
<dbReference type="InterPro" id="IPR013766">
    <property type="entry name" value="Thioredoxin_domain"/>
</dbReference>
<dbReference type="PANTHER" id="PTHR42801">
    <property type="entry name" value="THIOREDOXIN-DEPENDENT PEROXIDE REDUCTASE"/>
    <property type="match status" value="1"/>
</dbReference>
<evidence type="ECO:0000256" key="5">
    <source>
        <dbReference type="ARBA" id="ARBA00023002"/>
    </source>
</evidence>
<keyword evidence="3" id="KW-0575">Peroxidase</keyword>
<dbReference type="InterPro" id="IPR050924">
    <property type="entry name" value="Peroxiredoxin_BCP/PrxQ"/>
</dbReference>
<evidence type="ECO:0000313" key="14">
    <source>
        <dbReference type="EMBL" id="WXB10154.1"/>
    </source>
</evidence>
<dbReference type="PANTHER" id="PTHR42801:SF7">
    <property type="entry name" value="SLL1159 PROTEIN"/>
    <property type="match status" value="1"/>
</dbReference>
<dbReference type="Gene3D" id="3.40.30.10">
    <property type="entry name" value="Glutaredoxin"/>
    <property type="match status" value="1"/>
</dbReference>
<dbReference type="Proteomes" id="UP001374803">
    <property type="component" value="Chromosome"/>
</dbReference>
<feature type="transmembrane region" description="Helical" evidence="12">
    <location>
        <begin position="15"/>
        <end position="35"/>
    </location>
</feature>
<comment type="catalytic activity">
    <reaction evidence="11">
        <text>a hydroperoxide + [thioredoxin]-dithiol = an alcohol + [thioredoxin]-disulfide + H2O</text>
        <dbReference type="Rhea" id="RHEA:62620"/>
        <dbReference type="Rhea" id="RHEA-COMP:10698"/>
        <dbReference type="Rhea" id="RHEA-COMP:10700"/>
        <dbReference type="ChEBI" id="CHEBI:15377"/>
        <dbReference type="ChEBI" id="CHEBI:29950"/>
        <dbReference type="ChEBI" id="CHEBI:30879"/>
        <dbReference type="ChEBI" id="CHEBI:35924"/>
        <dbReference type="ChEBI" id="CHEBI:50058"/>
        <dbReference type="EC" id="1.11.1.24"/>
    </reaction>
</comment>
<name>A0ABZ2LKQ7_9BACT</name>
<dbReference type="InterPro" id="IPR036249">
    <property type="entry name" value="Thioredoxin-like_sf"/>
</dbReference>
<feature type="transmembrane region" description="Helical" evidence="12">
    <location>
        <begin position="47"/>
        <end position="67"/>
    </location>
</feature>
<protein>
    <recommendedName>
        <fullName evidence="2">thioredoxin-dependent peroxiredoxin</fullName>
        <ecNumber evidence="2">1.11.1.24</ecNumber>
    </recommendedName>
    <alternativeName>
        <fullName evidence="8">Thioredoxin peroxidase</fullName>
    </alternativeName>
    <alternativeName>
        <fullName evidence="10">Thioredoxin-dependent peroxiredoxin Bcp</fullName>
    </alternativeName>
</protein>
<keyword evidence="12" id="KW-0812">Transmembrane</keyword>
<sequence length="247" mass="27018">MPTVQGLAAVIGRRGLLPIATGALVLLGVPLFLALDRHLPPPWRERPLPFELVAVLGAAIAIVYARRAPRQQLVAFGCAIASSVNAGIVIGYLRFGYHQLPRPPAAFPIGTHMQPLTLADQNGANVDVSGAKSPVLLVVFRGAWCPSCRAELDRLAQQVPRFASTGIRVYGISTDPPDALLHLQQSQKLPFSLLSDPEQKATTLCGTSMHCLLLFDRRDMLRWGGYSETWRDPPRYEEVLQAAYHLL</sequence>
<keyword evidence="12" id="KW-0472">Membrane</keyword>
<dbReference type="PROSITE" id="PS51352">
    <property type="entry name" value="THIOREDOXIN_2"/>
    <property type="match status" value="1"/>
</dbReference>
<evidence type="ECO:0000256" key="12">
    <source>
        <dbReference type="SAM" id="Phobius"/>
    </source>
</evidence>
<accession>A0ABZ2LKQ7</accession>
<keyword evidence="5" id="KW-0560">Oxidoreductase</keyword>
<organism evidence="14 15">
    <name type="scientific">Pendulispora rubella</name>
    <dbReference type="NCBI Taxonomy" id="2741070"/>
    <lineage>
        <taxon>Bacteria</taxon>
        <taxon>Pseudomonadati</taxon>
        <taxon>Myxococcota</taxon>
        <taxon>Myxococcia</taxon>
        <taxon>Myxococcales</taxon>
        <taxon>Sorangiineae</taxon>
        <taxon>Pendulisporaceae</taxon>
        <taxon>Pendulispora</taxon>
    </lineage>
</organism>
<evidence type="ECO:0000256" key="10">
    <source>
        <dbReference type="ARBA" id="ARBA00042639"/>
    </source>
</evidence>
<keyword evidence="4" id="KW-0049">Antioxidant</keyword>
<evidence type="ECO:0000259" key="13">
    <source>
        <dbReference type="PROSITE" id="PS51352"/>
    </source>
</evidence>
<keyword evidence="15" id="KW-1185">Reference proteome</keyword>
<dbReference type="RefSeq" id="WP_394839831.1">
    <property type="nucleotide sequence ID" value="NZ_CP089929.1"/>
</dbReference>
<keyword evidence="12" id="KW-1133">Transmembrane helix</keyword>
<feature type="domain" description="Thioredoxin" evidence="13">
    <location>
        <begin position="107"/>
        <end position="247"/>
    </location>
</feature>
<evidence type="ECO:0000256" key="4">
    <source>
        <dbReference type="ARBA" id="ARBA00022862"/>
    </source>
</evidence>
<reference evidence="14" key="1">
    <citation type="submission" date="2021-12" db="EMBL/GenBank/DDBJ databases">
        <title>Discovery of the Pendulisporaceae a myxobacterial family with distinct sporulation behavior and unique specialized metabolism.</title>
        <authorList>
            <person name="Garcia R."/>
            <person name="Popoff A."/>
            <person name="Bader C.D."/>
            <person name="Loehr J."/>
            <person name="Walesch S."/>
            <person name="Walt C."/>
            <person name="Boldt J."/>
            <person name="Bunk B."/>
            <person name="Haeckl F.J.F.P.J."/>
            <person name="Gunesch A.P."/>
            <person name="Birkelbach J."/>
            <person name="Nuebel U."/>
            <person name="Pietschmann T."/>
            <person name="Bach T."/>
            <person name="Mueller R."/>
        </authorList>
    </citation>
    <scope>NUCLEOTIDE SEQUENCE</scope>
    <source>
        <strain evidence="14">MSr11367</strain>
    </source>
</reference>
<evidence type="ECO:0000256" key="1">
    <source>
        <dbReference type="ARBA" id="ARBA00003330"/>
    </source>
</evidence>
<feature type="transmembrane region" description="Helical" evidence="12">
    <location>
        <begin position="73"/>
        <end position="93"/>
    </location>
</feature>
<evidence type="ECO:0000256" key="11">
    <source>
        <dbReference type="ARBA" id="ARBA00049091"/>
    </source>
</evidence>
<evidence type="ECO:0000256" key="9">
    <source>
        <dbReference type="ARBA" id="ARBA00038489"/>
    </source>
</evidence>
<evidence type="ECO:0000313" key="15">
    <source>
        <dbReference type="Proteomes" id="UP001374803"/>
    </source>
</evidence>
<gene>
    <name evidence="14" type="ORF">LVJ94_23370</name>
</gene>
<evidence type="ECO:0000256" key="3">
    <source>
        <dbReference type="ARBA" id="ARBA00022559"/>
    </source>
</evidence>
<dbReference type="EMBL" id="CP089983">
    <property type="protein sequence ID" value="WXB10154.1"/>
    <property type="molecule type" value="Genomic_DNA"/>
</dbReference>
<evidence type="ECO:0000256" key="2">
    <source>
        <dbReference type="ARBA" id="ARBA00013017"/>
    </source>
</evidence>